<evidence type="ECO:0000256" key="2">
    <source>
        <dbReference type="SAM" id="SignalP"/>
    </source>
</evidence>
<organism evidence="4 5">
    <name type="scientific">Tabrizicola piscis</name>
    <dbReference type="NCBI Taxonomy" id="2494374"/>
    <lineage>
        <taxon>Bacteria</taxon>
        <taxon>Pseudomonadati</taxon>
        <taxon>Pseudomonadota</taxon>
        <taxon>Alphaproteobacteria</taxon>
        <taxon>Rhodobacterales</taxon>
        <taxon>Paracoccaceae</taxon>
        <taxon>Tabrizicola</taxon>
    </lineage>
</organism>
<dbReference type="InterPro" id="IPR006665">
    <property type="entry name" value="OmpA-like"/>
</dbReference>
<dbReference type="PROSITE" id="PS51123">
    <property type="entry name" value="OMPA_2"/>
    <property type="match status" value="1"/>
</dbReference>
<dbReference type="Pfam" id="PF00691">
    <property type="entry name" value="OmpA"/>
    <property type="match status" value="1"/>
</dbReference>
<dbReference type="SUPFAM" id="SSF103088">
    <property type="entry name" value="OmpA-like"/>
    <property type="match status" value="1"/>
</dbReference>
<evidence type="ECO:0000313" key="5">
    <source>
        <dbReference type="Proteomes" id="UP000282002"/>
    </source>
</evidence>
<dbReference type="GO" id="GO:0016020">
    <property type="term" value="C:membrane"/>
    <property type="evidence" value="ECO:0007669"/>
    <property type="project" value="UniProtKB-UniRule"/>
</dbReference>
<dbReference type="PANTHER" id="PTHR30329">
    <property type="entry name" value="STATOR ELEMENT OF FLAGELLAR MOTOR COMPLEX"/>
    <property type="match status" value="1"/>
</dbReference>
<keyword evidence="2" id="KW-0732">Signal</keyword>
<evidence type="ECO:0000259" key="3">
    <source>
        <dbReference type="PROSITE" id="PS51123"/>
    </source>
</evidence>
<dbReference type="Proteomes" id="UP000282002">
    <property type="component" value="Chromosome"/>
</dbReference>
<dbReference type="PANTHER" id="PTHR30329:SF21">
    <property type="entry name" value="LIPOPROTEIN YIAD-RELATED"/>
    <property type="match status" value="1"/>
</dbReference>
<name>A0A3S8U4B2_9RHOB</name>
<evidence type="ECO:0000313" key="4">
    <source>
        <dbReference type="EMBL" id="AZL58454.1"/>
    </source>
</evidence>
<dbReference type="InterPro" id="IPR050330">
    <property type="entry name" value="Bact_OuterMem_StrucFunc"/>
</dbReference>
<sequence length="187" mass="19385">MKMGNMLRHGVVAAIACAGLMAGTMAAAQDASVAGKIEWGVWIDADGCQHWWADGGTEGYMVPRRDPKTGKPVCLKQTSCLTESADTFFATASADLTASGREALETFFRQSDAFSYAIAGHTDSRGSDADNQALSEARAATVAAVARSVGAVVDSEAGFGESQPVASNGTASGMAKNRRVEVLCKKG</sequence>
<dbReference type="AlphaFoldDB" id="A0A3S8U4B2"/>
<protein>
    <submittedName>
        <fullName evidence="4">OmpA family protein</fullName>
    </submittedName>
</protein>
<dbReference type="InterPro" id="IPR036737">
    <property type="entry name" value="OmpA-like_sf"/>
</dbReference>
<keyword evidence="5" id="KW-1185">Reference proteome</keyword>
<feature type="chain" id="PRO_5019364416" evidence="2">
    <location>
        <begin position="29"/>
        <end position="187"/>
    </location>
</feature>
<dbReference type="RefSeq" id="WP_125324655.1">
    <property type="nucleotide sequence ID" value="NZ_CP034328.1"/>
</dbReference>
<dbReference type="KEGG" id="taw:EI545_06170"/>
<feature type="signal peptide" evidence="2">
    <location>
        <begin position="1"/>
        <end position="28"/>
    </location>
</feature>
<dbReference type="CDD" id="cd07185">
    <property type="entry name" value="OmpA_C-like"/>
    <property type="match status" value="1"/>
</dbReference>
<gene>
    <name evidence="4" type="ORF">EI545_06170</name>
</gene>
<feature type="domain" description="OmpA-like" evidence="3">
    <location>
        <begin position="76"/>
        <end position="187"/>
    </location>
</feature>
<accession>A0A3S8U4B2</accession>
<keyword evidence="1" id="KW-0472">Membrane</keyword>
<dbReference type="OrthoDB" id="9782229at2"/>
<proteinExistence type="predicted"/>
<evidence type="ECO:0000256" key="1">
    <source>
        <dbReference type="PROSITE-ProRule" id="PRU00473"/>
    </source>
</evidence>
<dbReference type="EMBL" id="CP034328">
    <property type="protein sequence ID" value="AZL58454.1"/>
    <property type="molecule type" value="Genomic_DNA"/>
</dbReference>
<reference evidence="4 5" key="1">
    <citation type="submission" date="2018-12" db="EMBL/GenBank/DDBJ databases">
        <title>Complete genome sequencing of Tabrizicola sp. K13M18.</title>
        <authorList>
            <person name="Bae J.-W."/>
        </authorList>
    </citation>
    <scope>NUCLEOTIDE SEQUENCE [LARGE SCALE GENOMIC DNA]</scope>
    <source>
        <strain evidence="4 5">K13M18</strain>
    </source>
</reference>
<dbReference type="Gene3D" id="3.30.1330.60">
    <property type="entry name" value="OmpA-like domain"/>
    <property type="match status" value="1"/>
</dbReference>